<dbReference type="SUPFAM" id="SSF109732">
    <property type="entry name" value="HBS1-like domain"/>
    <property type="match status" value="1"/>
</dbReference>
<proteinExistence type="predicted"/>
<sequence>MRRICKHDLNMADESVFYGTWKIVECVSLAGTVEPTGIEGTVFQLDENGDVSWKVCDDAESMPFFSCETYEVSLGNPAILKLFATFAGSIIAFRVEVSEDLMLLTYERCCMLQCQRIESPEHAEDTAFSFLGALEEGYFSDLVIKASSGKEFRVHKTILGLAVPCLDWEATPPPLSGLPEEVVLTCLHYLYAECLPEGLSEDVAHACIKAVHKIQGLGRFEQLCETFIKNTALRQQISSLVEDMHRCADNIIDLFTGKLVVTTDSQIGQNSLITNPARLCYVVKQAMREAAVAGAKLLILCDLFSRRKAELSREERHKIIKYAKSRLPIFMNQLRRFLEVCKQHSSSVTATERHEIATYLVPEIESALDVISTLIVEMRIALEHVICESSAATSGEKHEKHKPKQNMRDILSRSLRNALHMRELMKLKAFNEKMTHTFHNLMQKKENFSLMSQEEKSRSVAKNLEQLIDEVPLFLVRIEELMSALDEKVTWREWKYLFKLGTSKVAWSLNKVQSHRSTLNSLISKVCDMVSRDQFTQSLAMLSLHNRVTPEGSTVTNCNVESSKPTPKYAQLSAIESLCSPPYVRDSTLAVRSLELLRSGENTDMVFEIIVVQESGDVVIDHSQGEATVRLDQQKEVDIHLVRGHCVVIAARCHWFCRALLSGMREAIDKKITVHDTNPDLFRVFLGYLYSGQLTSELTVEQLADLMTLSDRYEVESLKTRCEHALKSHITDDSALFLLSLADQFHAKTLRSCAMNFLLEHPSLVDSEVFEELPEHLQTEIEEQMWRGILPPRPLPLHPDTPGSLSSLNDTDDLSSPGGLDLAAMQGRCLGNESPSSSPDDHMEQYVEDSERLESCIAHLRSIIGDSASHDQLTEIALAADFDVNRALNFFFS</sequence>
<evidence type="ECO:0000313" key="2">
    <source>
        <dbReference type="EMBL" id="KAK2192386.1"/>
    </source>
</evidence>
<protein>
    <recommendedName>
        <fullName evidence="1">BTB domain-containing protein</fullName>
    </recommendedName>
</protein>
<dbReference type="Proteomes" id="UP001209878">
    <property type="component" value="Unassembled WGS sequence"/>
</dbReference>
<evidence type="ECO:0000313" key="3">
    <source>
        <dbReference type="Proteomes" id="UP001209878"/>
    </source>
</evidence>
<keyword evidence="3" id="KW-1185">Reference proteome</keyword>
<dbReference type="CDD" id="cd18186">
    <property type="entry name" value="BTB_POZ_ZBTB_KLHL-like"/>
    <property type="match status" value="1"/>
</dbReference>
<dbReference type="InterPro" id="IPR011333">
    <property type="entry name" value="SKP1/BTB/POZ_sf"/>
</dbReference>
<comment type="caution">
    <text evidence="2">The sequence shown here is derived from an EMBL/GenBank/DDBJ whole genome shotgun (WGS) entry which is preliminary data.</text>
</comment>
<dbReference type="InterPro" id="IPR000210">
    <property type="entry name" value="BTB/POZ_dom"/>
</dbReference>
<dbReference type="PANTHER" id="PTHR24413">
    <property type="entry name" value="SPECKLE-TYPE POZ PROTEIN"/>
    <property type="match status" value="1"/>
</dbReference>
<feature type="domain" description="BTB" evidence="1">
    <location>
        <begin position="625"/>
        <end position="698"/>
    </location>
</feature>
<dbReference type="EMBL" id="JAODUO010000031">
    <property type="protein sequence ID" value="KAK2192386.1"/>
    <property type="molecule type" value="Genomic_DNA"/>
</dbReference>
<dbReference type="CDD" id="cd14733">
    <property type="entry name" value="BACK"/>
    <property type="match status" value="1"/>
</dbReference>
<evidence type="ECO:0000259" key="1">
    <source>
        <dbReference type="PROSITE" id="PS50097"/>
    </source>
</evidence>
<dbReference type="InterPro" id="IPR037189">
    <property type="entry name" value="HBS1-like_N_sf"/>
</dbReference>
<name>A0AAD9UK67_RIDPI</name>
<reference evidence="2" key="1">
    <citation type="journal article" date="2023" name="Mol. Biol. Evol.">
        <title>Third-Generation Sequencing Reveals the Adaptive Role of the Epigenome in Three Deep-Sea Polychaetes.</title>
        <authorList>
            <person name="Perez M."/>
            <person name="Aroh O."/>
            <person name="Sun Y."/>
            <person name="Lan Y."/>
            <person name="Juniper S.K."/>
            <person name="Young C.R."/>
            <person name="Angers B."/>
            <person name="Qian P.Y."/>
        </authorList>
    </citation>
    <scope>NUCLEOTIDE SEQUENCE</scope>
    <source>
        <strain evidence="2">R07B-5</strain>
    </source>
</reference>
<dbReference type="Pfam" id="PF00651">
    <property type="entry name" value="BTB"/>
    <property type="match status" value="1"/>
</dbReference>
<gene>
    <name evidence="2" type="ORF">NP493_30g01004</name>
</gene>
<dbReference type="Gene3D" id="6.10.250.1630">
    <property type="match status" value="1"/>
</dbReference>
<organism evidence="2 3">
    <name type="scientific">Ridgeia piscesae</name>
    <name type="common">Tubeworm</name>
    <dbReference type="NCBI Taxonomy" id="27915"/>
    <lineage>
        <taxon>Eukaryota</taxon>
        <taxon>Metazoa</taxon>
        <taxon>Spiralia</taxon>
        <taxon>Lophotrochozoa</taxon>
        <taxon>Annelida</taxon>
        <taxon>Polychaeta</taxon>
        <taxon>Sedentaria</taxon>
        <taxon>Canalipalpata</taxon>
        <taxon>Sabellida</taxon>
        <taxon>Siboglinidae</taxon>
        <taxon>Ridgeia</taxon>
    </lineage>
</organism>
<dbReference type="SMART" id="SM00225">
    <property type="entry name" value="BTB"/>
    <property type="match status" value="1"/>
</dbReference>
<dbReference type="PROSITE" id="PS50097">
    <property type="entry name" value="BTB"/>
    <property type="match status" value="1"/>
</dbReference>
<dbReference type="Gene3D" id="3.30.710.10">
    <property type="entry name" value="Potassium Channel Kv1.1, Chain A"/>
    <property type="match status" value="2"/>
</dbReference>
<dbReference type="SUPFAM" id="SSF54695">
    <property type="entry name" value="POZ domain"/>
    <property type="match status" value="1"/>
</dbReference>
<accession>A0AAD9UK67</accession>
<dbReference type="AlphaFoldDB" id="A0AAD9UK67"/>
<dbReference type="Gene3D" id="1.10.8.10">
    <property type="entry name" value="DNA helicase RuvA subunit, C-terminal domain"/>
    <property type="match status" value="1"/>
</dbReference>